<evidence type="ECO:0000313" key="3">
    <source>
        <dbReference type="Proteomes" id="UP000030746"/>
    </source>
</evidence>
<sequence>MYTIREEINKHCVGEGREGSKTKPTTLLAMYHCGEGCLLEMEEKGSSEESRKLLDEISKLQNEILELKNKDSDKDKEVTELQTKIKEFNMQDIDSLTLQKRVQSLEEENLDLSTKVQDLQRLLHESRNSHDQENNDLIKLQNKMGSKVTELYELHEQIISTIKKESNS</sequence>
<reference evidence="2 3" key="1">
    <citation type="journal article" date="2013" name="Nature">
        <title>Insights into bilaterian evolution from three spiralian genomes.</title>
        <authorList>
            <person name="Simakov O."/>
            <person name="Marletaz F."/>
            <person name="Cho S.J."/>
            <person name="Edsinger-Gonzales E."/>
            <person name="Havlak P."/>
            <person name="Hellsten U."/>
            <person name="Kuo D.H."/>
            <person name="Larsson T."/>
            <person name="Lv J."/>
            <person name="Arendt D."/>
            <person name="Savage R."/>
            <person name="Osoegawa K."/>
            <person name="de Jong P."/>
            <person name="Grimwood J."/>
            <person name="Chapman J.A."/>
            <person name="Shapiro H."/>
            <person name="Aerts A."/>
            <person name="Otillar R.P."/>
            <person name="Terry A.Y."/>
            <person name="Boore J.L."/>
            <person name="Grigoriev I.V."/>
            <person name="Lindberg D.R."/>
            <person name="Seaver E.C."/>
            <person name="Weisblat D.A."/>
            <person name="Putnam N.H."/>
            <person name="Rokhsar D.S."/>
        </authorList>
    </citation>
    <scope>NUCLEOTIDE SEQUENCE [LARGE SCALE GENOMIC DNA]</scope>
</reference>
<proteinExistence type="predicted"/>
<dbReference type="RefSeq" id="XP_009061756.1">
    <property type="nucleotide sequence ID" value="XM_009063508.1"/>
</dbReference>
<dbReference type="GeneID" id="20249732"/>
<evidence type="ECO:0000256" key="1">
    <source>
        <dbReference type="SAM" id="Coils"/>
    </source>
</evidence>
<dbReference type="EMBL" id="KB202883">
    <property type="protein sequence ID" value="ESO87562.1"/>
    <property type="molecule type" value="Genomic_DNA"/>
</dbReference>
<organism evidence="2 3">
    <name type="scientific">Lottia gigantea</name>
    <name type="common">Giant owl limpet</name>
    <dbReference type="NCBI Taxonomy" id="225164"/>
    <lineage>
        <taxon>Eukaryota</taxon>
        <taxon>Metazoa</taxon>
        <taxon>Spiralia</taxon>
        <taxon>Lophotrochozoa</taxon>
        <taxon>Mollusca</taxon>
        <taxon>Gastropoda</taxon>
        <taxon>Patellogastropoda</taxon>
        <taxon>Lottioidea</taxon>
        <taxon>Lottiidae</taxon>
        <taxon>Lottia</taxon>
    </lineage>
</organism>
<dbReference type="CTD" id="20249732"/>
<dbReference type="HOGENOM" id="CLU_1588342_0_0_1"/>
<evidence type="ECO:0000313" key="2">
    <source>
        <dbReference type="EMBL" id="ESO87562.1"/>
    </source>
</evidence>
<keyword evidence="1" id="KW-0175">Coiled coil</keyword>
<dbReference type="Proteomes" id="UP000030746">
    <property type="component" value="Unassembled WGS sequence"/>
</dbReference>
<protein>
    <submittedName>
        <fullName evidence="2">Uncharacterized protein</fullName>
    </submittedName>
</protein>
<keyword evidence="3" id="KW-1185">Reference proteome</keyword>
<dbReference type="KEGG" id="lgi:LOTGIDRAFT_235033"/>
<feature type="coiled-coil region" evidence="1">
    <location>
        <begin position="43"/>
        <end position="77"/>
    </location>
</feature>
<name>V3ZT75_LOTGI</name>
<dbReference type="AlphaFoldDB" id="V3ZT75"/>
<feature type="coiled-coil region" evidence="1">
    <location>
        <begin position="102"/>
        <end position="143"/>
    </location>
</feature>
<gene>
    <name evidence="2" type="ORF">LOTGIDRAFT_235033</name>
</gene>
<dbReference type="Gene3D" id="1.20.5.1700">
    <property type="match status" value="1"/>
</dbReference>
<accession>V3ZT75</accession>